<proteinExistence type="predicted"/>
<evidence type="ECO:0000313" key="2">
    <source>
        <dbReference type="Proteomes" id="UP000790709"/>
    </source>
</evidence>
<reference evidence="1" key="1">
    <citation type="journal article" date="2021" name="New Phytol.">
        <title>Evolutionary innovations through gain and loss of genes in the ectomycorrhizal Boletales.</title>
        <authorList>
            <person name="Wu G."/>
            <person name="Miyauchi S."/>
            <person name="Morin E."/>
            <person name="Kuo A."/>
            <person name="Drula E."/>
            <person name="Varga T."/>
            <person name="Kohler A."/>
            <person name="Feng B."/>
            <person name="Cao Y."/>
            <person name="Lipzen A."/>
            <person name="Daum C."/>
            <person name="Hundley H."/>
            <person name="Pangilinan J."/>
            <person name="Johnson J."/>
            <person name="Barry K."/>
            <person name="LaButti K."/>
            <person name="Ng V."/>
            <person name="Ahrendt S."/>
            <person name="Min B."/>
            <person name="Choi I.G."/>
            <person name="Park H."/>
            <person name="Plett J.M."/>
            <person name="Magnuson J."/>
            <person name="Spatafora J.W."/>
            <person name="Nagy L.G."/>
            <person name="Henrissat B."/>
            <person name="Grigoriev I.V."/>
            <person name="Yang Z.L."/>
            <person name="Xu J."/>
            <person name="Martin F.M."/>
        </authorList>
    </citation>
    <scope>NUCLEOTIDE SEQUENCE</scope>
    <source>
        <strain evidence="1">KUC20120723A-06</strain>
    </source>
</reference>
<gene>
    <name evidence="1" type="ORF">BV22DRAFT_1027620</name>
</gene>
<keyword evidence="2" id="KW-1185">Reference proteome</keyword>
<dbReference type="EMBL" id="MU266327">
    <property type="protein sequence ID" value="KAH7931382.1"/>
    <property type="molecule type" value="Genomic_DNA"/>
</dbReference>
<evidence type="ECO:0000313" key="1">
    <source>
        <dbReference type="EMBL" id="KAH7931382.1"/>
    </source>
</evidence>
<accession>A0ACB8C1U1</accession>
<dbReference type="Proteomes" id="UP000790709">
    <property type="component" value="Unassembled WGS sequence"/>
</dbReference>
<organism evidence="1 2">
    <name type="scientific">Leucogyrophana mollusca</name>
    <dbReference type="NCBI Taxonomy" id="85980"/>
    <lineage>
        <taxon>Eukaryota</taxon>
        <taxon>Fungi</taxon>
        <taxon>Dikarya</taxon>
        <taxon>Basidiomycota</taxon>
        <taxon>Agaricomycotina</taxon>
        <taxon>Agaricomycetes</taxon>
        <taxon>Agaricomycetidae</taxon>
        <taxon>Boletales</taxon>
        <taxon>Boletales incertae sedis</taxon>
        <taxon>Leucogyrophana</taxon>
    </lineage>
</organism>
<name>A0ACB8C1U1_9AGAM</name>
<protein>
    <submittedName>
        <fullName evidence="1">Uncharacterized protein</fullName>
    </submittedName>
</protein>
<comment type="caution">
    <text evidence="1">The sequence shown here is derived from an EMBL/GenBank/DDBJ whole genome shotgun (WGS) entry which is preliminary data.</text>
</comment>
<sequence>MASWITQVAERLEVVGSYLAALNTRLEALDVHLLAGTPRRTITLETPLSRMIAFAVLQGVVAFIAFWFWPRNKGAEGEKSSGTHEKSSSNSDSEKDRDVNKGRELGEWTPQHFTYPPITPCPYPLEEVRPVPYRPFRWGEYHITMGIRSMPWSEWIELDESYTAYHRVREYRIRTRGHDAIKVLGPQELENAQVGGGADAAKELLYELAEYLPRRYPAVFSITRHPSGSSHVPEIGGVPLSWDGLPPIKTIEVGPTGARFDLSVLEGMEGVEMGEEAMRIAALLVQEDIALMIEGSDGKYYFQAGAICIPGFWRMRDKLGMPLDEIHVSGNVPKFKEKLQMSMERFFKRMPLDKPVIRNNYFIQVVKPTQETGTGPRLDVEEETASDVDPEELGWSESTNGKEDEFQHGHGHAALPAPYLAPSTLRLRSERQTLRRLPRTGAIVFGIRTYLFKIEELGRERGVPGRLASAVRSWPDDVGVYKGRKMYREVLVRYLDECAERDVENEVAKVEYPF</sequence>